<dbReference type="InterPro" id="IPR047981">
    <property type="entry name" value="KDM5B_ARID"/>
</dbReference>
<evidence type="ECO:0000256" key="7">
    <source>
        <dbReference type="ARBA" id="ARBA00022771"/>
    </source>
</evidence>
<dbReference type="InterPro" id="IPR013083">
    <property type="entry name" value="Znf_RING/FYVE/PHD"/>
</dbReference>
<evidence type="ECO:0000256" key="9">
    <source>
        <dbReference type="ARBA" id="ARBA00022853"/>
    </source>
</evidence>
<dbReference type="Pfam" id="PF02375">
    <property type="entry name" value="JmjN"/>
    <property type="match status" value="1"/>
</dbReference>
<feature type="domain" description="JmjN" evidence="18">
    <location>
        <begin position="15"/>
        <end position="56"/>
    </location>
</feature>
<sequence>MLRLTMAEFLPPPECPVFEPSWEEFADPFAFIHKIRPIAEQTGICKVRPPPDWQPPFACDVDKLHFTPRIQRLNELEAQTRVKLNFLDQIAKFWELQGCTLKIPHVERKILDLFQLNRLVAEEGGFDLVCKDRKWTKIATKMGFAPGKAVGSHIRAHYERILYPYNLFQTGASLLCLQKPDITSGTKDKEYKPHDIPQRQSVQLSETCPPARRAKRMRAEVGLTFHVLISKIVFLPRTMHRSKQGNDGTNPPSLTLAIFFVQVDLYVCLLCGSGNDEDRLLLCDGCDDSYHTFCLIPPLHDVPKGDWRCPQCLAQECNKPQEAFGFEQAARDYTLRTFGEMADAFKSDYFNMPVHMVPTELVEKEFWRLVSTIEEDVTVEYGADIASKEFGSGFPVRGGKIKLKPEEEEYLDSGWNLNNMPVMEQSVLAHITADICGMKLPWLYVGMCFSSFCWHIEDHWSYSINYLHWGEPKTWYGAPGYAAEQLEDVMKKLAPELFESQPDLLHQLVTIMNPNTLMSHGVPIYRTNQCAGEFVITFPRAYHSGFNQGFNFAEAVNFCTVDWLPLGRQCVEHYRLLNRYCVFSHDEMICRMAAKAETLDVVVASTVEKDMAIMIEDEKALREAVCKLVCFMKLTGHLRALGHLQLLRYRYTLDELYPMMNALKLRAESYNEWASNVNEALEAKVNNKKSLMNFKALIEESEMRKFPDNDLLRHLRLVTQDAEKCASVAQQLLNGKRQTSQKLLSEEIPSASEIQELLDVSFDFDVDLPQLSELRIRLEQAHWLEDVQHVCLDQNSLTLDDMRRLIDSGVGLAPHPAVEKAMAKLQELLTVSEHWDDKARTLIKARPRQSLSSLEAAVKEIEEIPAYLPNGIALKEAVKKARDWLQEVEGLQVGGRVPVLDTLVELVSRSRSIPVHLEYLPRLESLVAEVQTWKECASNTFLTDNSPYSLLEVLCPRCDIGTLGFKRKMKKLKEPVPNGKKKSTKLESLNDLERALSESKETAAAVCILLEMSLEIVCLCQSEPAAPMIQCELCRAVFHTSCVSVPRTLQEPRVWLCPHCHRSEKPPLEKILPLLASLQRIRVRLPEGDALRYMIERTVNWQHRAQQMLSSGNIKLIQDKVGSGILYSRWQTMAGQLQETSKVRFSLIRGAHQDVLHNIQFTHLSKL</sequence>
<evidence type="ECO:0000256" key="14">
    <source>
        <dbReference type="ARBA" id="ARBA00048734"/>
    </source>
</evidence>
<evidence type="ECO:0000256" key="8">
    <source>
        <dbReference type="ARBA" id="ARBA00022833"/>
    </source>
</evidence>
<feature type="domain" description="PHD-type" evidence="16">
    <location>
        <begin position="1015"/>
        <end position="1063"/>
    </location>
</feature>
<dbReference type="SMART" id="SM00249">
    <property type="entry name" value="PHD"/>
    <property type="match status" value="2"/>
</dbReference>
<dbReference type="GO" id="GO:0005654">
    <property type="term" value="C:nucleoplasm"/>
    <property type="evidence" value="ECO:0007669"/>
    <property type="project" value="UniProtKB-ARBA"/>
</dbReference>
<feature type="domain" description="ARID" evidence="17">
    <location>
        <begin position="80"/>
        <end position="170"/>
    </location>
</feature>
<dbReference type="PROSITE" id="PS51011">
    <property type="entry name" value="ARID"/>
    <property type="match status" value="1"/>
</dbReference>
<dbReference type="Pfam" id="PF21323">
    <property type="entry name" value="KDM5_C-hel"/>
    <property type="match status" value="1"/>
</dbReference>
<keyword evidence="13" id="KW-0539">Nucleus</keyword>
<comment type="catalytic activity">
    <reaction evidence="14">
        <text>N(6),N(6),N(6)-trimethyl-L-lysyl(4)-[histone H3] + 3 2-oxoglutarate + 3 O2 = L-lysyl(4)-[histone H3] + 3 formaldehyde + 3 succinate + 3 CO2</text>
        <dbReference type="Rhea" id="RHEA:60208"/>
        <dbReference type="Rhea" id="RHEA-COMP:15537"/>
        <dbReference type="Rhea" id="RHEA-COMP:15547"/>
        <dbReference type="ChEBI" id="CHEBI:15379"/>
        <dbReference type="ChEBI" id="CHEBI:16526"/>
        <dbReference type="ChEBI" id="CHEBI:16810"/>
        <dbReference type="ChEBI" id="CHEBI:16842"/>
        <dbReference type="ChEBI" id="CHEBI:29969"/>
        <dbReference type="ChEBI" id="CHEBI:30031"/>
        <dbReference type="ChEBI" id="CHEBI:61961"/>
        <dbReference type="EC" id="1.14.11.67"/>
    </reaction>
</comment>
<reference evidence="20" key="2">
    <citation type="submission" date="2025-08" db="UniProtKB">
        <authorList>
            <consortium name="Ensembl"/>
        </authorList>
    </citation>
    <scope>IDENTIFICATION</scope>
</reference>
<dbReference type="Pfam" id="PF01388">
    <property type="entry name" value="ARID"/>
    <property type="match status" value="1"/>
</dbReference>
<keyword evidence="10" id="KW-0223">Dioxygenase</keyword>
<accession>A0A670IAT0</accession>
<reference evidence="20 21" key="1">
    <citation type="journal article" date="2019" name="Proc. Natl. Acad. Sci. U.S.A.">
        <title>Regulatory changes in pterin and carotenoid genes underlie balanced color polymorphisms in the wall lizard.</title>
        <authorList>
            <person name="Andrade P."/>
            <person name="Pinho C."/>
            <person name="Perez I de Lanuza G."/>
            <person name="Afonso S."/>
            <person name="Brejcha J."/>
            <person name="Rubin C.J."/>
            <person name="Wallerman O."/>
            <person name="Pereira P."/>
            <person name="Sabatino S.J."/>
            <person name="Bellati A."/>
            <person name="Pellitteri-Rosa D."/>
            <person name="Bosakova Z."/>
            <person name="Bunikis I."/>
            <person name="Carretero M.A."/>
            <person name="Feiner N."/>
            <person name="Marsik P."/>
            <person name="Pauperio F."/>
            <person name="Salvi D."/>
            <person name="Soler L."/>
            <person name="While G.M."/>
            <person name="Uller T."/>
            <person name="Font E."/>
            <person name="Andersson L."/>
            <person name="Carneiro M."/>
        </authorList>
    </citation>
    <scope>NUCLEOTIDE SEQUENCE</scope>
</reference>
<gene>
    <name evidence="20" type="primary">KDM5B</name>
</gene>
<proteinExistence type="inferred from homology"/>
<keyword evidence="21" id="KW-1185">Reference proteome</keyword>
<dbReference type="Gene3D" id="1.10.150.60">
    <property type="entry name" value="ARID DNA-binding domain"/>
    <property type="match status" value="1"/>
</dbReference>
<dbReference type="FunFam" id="2.60.120.650:FF:000035">
    <property type="entry name" value="PHD transcription factor Rum1"/>
    <property type="match status" value="1"/>
</dbReference>
<evidence type="ECO:0000313" key="20">
    <source>
        <dbReference type="Ensembl" id="ENSPMRP00000008985.1"/>
    </source>
</evidence>
<dbReference type="CDD" id="cd16874">
    <property type="entry name" value="ARID_KDM5B"/>
    <property type="match status" value="1"/>
</dbReference>
<dbReference type="Proteomes" id="UP000472272">
    <property type="component" value="Chromosome 6"/>
</dbReference>
<protein>
    <recommendedName>
        <fullName evidence="4">[histone H3]-trimethyl-L-lysine(4) demethylase</fullName>
        <ecNumber evidence="4">1.14.11.67</ecNumber>
    </recommendedName>
</protein>
<evidence type="ECO:0000256" key="1">
    <source>
        <dbReference type="ARBA" id="ARBA00001954"/>
    </source>
</evidence>
<dbReference type="SUPFAM" id="SSF46774">
    <property type="entry name" value="ARID-like"/>
    <property type="match status" value="1"/>
</dbReference>
<dbReference type="InterPro" id="IPR003349">
    <property type="entry name" value="JmjN"/>
</dbReference>
<dbReference type="PANTHER" id="PTHR10694">
    <property type="entry name" value="LYSINE-SPECIFIC DEMETHYLASE"/>
    <property type="match status" value="1"/>
</dbReference>
<dbReference type="EC" id="1.14.11.67" evidence="4"/>
<dbReference type="SMART" id="SM00501">
    <property type="entry name" value="BRIGHT"/>
    <property type="match status" value="1"/>
</dbReference>
<keyword evidence="11" id="KW-0560">Oxidoreductase</keyword>
<dbReference type="Gene3D" id="2.60.120.650">
    <property type="entry name" value="Cupin"/>
    <property type="match status" value="1"/>
</dbReference>
<dbReference type="SUPFAM" id="SSF57903">
    <property type="entry name" value="FYVE/PHD zinc finger"/>
    <property type="match status" value="2"/>
</dbReference>
<evidence type="ECO:0000256" key="4">
    <source>
        <dbReference type="ARBA" id="ARBA00012902"/>
    </source>
</evidence>
<dbReference type="SUPFAM" id="SSF51197">
    <property type="entry name" value="Clavaminate synthase-like"/>
    <property type="match status" value="1"/>
</dbReference>
<dbReference type="InterPro" id="IPR048615">
    <property type="entry name" value="KDM5_C-hel"/>
</dbReference>
<feature type="domain" description="PHD-type" evidence="16">
    <location>
        <begin position="265"/>
        <end position="315"/>
    </location>
</feature>
<keyword evidence="9" id="KW-0156">Chromatin regulator</keyword>
<dbReference type="InterPro" id="IPR001965">
    <property type="entry name" value="Znf_PHD"/>
</dbReference>
<dbReference type="SMART" id="SM00558">
    <property type="entry name" value="JmjC"/>
    <property type="match status" value="1"/>
</dbReference>
<evidence type="ECO:0000256" key="10">
    <source>
        <dbReference type="ARBA" id="ARBA00022964"/>
    </source>
</evidence>
<name>A0A670IAT0_PODMU</name>
<dbReference type="PROSITE" id="PS51183">
    <property type="entry name" value="JMJN"/>
    <property type="match status" value="1"/>
</dbReference>
<comment type="subcellular location">
    <subcellularLocation>
        <location evidence="2">Nucleus</location>
    </subcellularLocation>
</comment>
<dbReference type="GO" id="GO:0034647">
    <property type="term" value="F:histone H3K4me/H3K4me2/H3K4me3 demethylase activity"/>
    <property type="evidence" value="ECO:0007669"/>
    <property type="project" value="UniProtKB-EC"/>
</dbReference>
<evidence type="ECO:0000259" key="19">
    <source>
        <dbReference type="PROSITE" id="PS51184"/>
    </source>
</evidence>
<dbReference type="FunFam" id="2.60.120.650:FF:000001">
    <property type="entry name" value="Putative lysine-specific demethylase 5b"/>
    <property type="match status" value="1"/>
</dbReference>
<evidence type="ECO:0000256" key="6">
    <source>
        <dbReference type="ARBA" id="ARBA00022737"/>
    </source>
</evidence>
<evidence type="ECO:0000259" key="17">
    <source>
        <dbReference type="PROSITE" id="PS51011"/>
    </source>
</evidence>
<dbReference type="CDD" id="cd15607">
    <property type="entry name" value="PHD2_KDM5B"/>
    <property type="match status" value="1"/>
</dbReference>
<dbReference type="SMART" id="SM00545">
    <property type="entry name" value="JmjN"/>
    <property type="match status" value="1"/>
</dbReference>
<dbReference type="InterPro" id="IPR047978">
    <property type="entry name" value="KDM5B_PHD1"/>
</dbReference>
<keyword evidence="7 15" id="KW-0863">Zinc-finger</keyword>
<dbReference type="SMART" id="SM01014">
    <property type="entry name" value="ARID"/>
    <property type="match status" value="1"/>
</dbReference>
<comment type="cofactor">
    <cofactor evidence="1">
        <name>Fe(2+)</name>
        <dbReference type="ChEBI" id="CHEBI:29033"/>
    </cofactor>
</comment>
<dbReference type="Ensembl" id="ENSPMRT00000009599.1">
    <property type="protein sequence ID" value="ENSPMRP00000008985.1"/>
    <property type="gene ID" value="ENSPMRG00000004351.1"/>
</dbReference>
<evidence type="ECO:0000256" key="12">
    <source>
        <dbReference type="ARBA" id="ARBA00023004"/>
    </source>
</evidence>
<dbReference type="InterPro" id="IPR003347">
    <property type="entry name" value="JmjC_dom"/>
</dbReference>
<dbReference type="FunFam" id="1.10.150.60:FF:000001">
    <property type="entry name" value="Putative lysine-specific demethylase 5b"/>
    <property type="match status" value="1"/>
</dbReference>
<dbReference type="PROSITE" id="PS51184">
    <property type="entry name" value="JMJC"/>
    <property type="match status" value="1"/>
</dbReference>
<evidence type="ECO:0000256" key="2">
    <source>
        <dbReference type="ARBA" id="ARBA00004123"/>
    </source>
</evidence>
<dbReference type="GO" id="GO:0006355">
    <property type="term" value="P:regulation of DNA-templated transcription"/>
    <property type="evidence" value="ECO:0007669"/>
    <property type="project" value="TreeGrafter"/>
</dbReference>
<dbReference type="PANTHER" id="PTHR10694:SF3">
    <property type="entry name" value="LYSINE-SPECIFIC DEMETHYLASE 5B"/>
    <property type="match status" value="1"/>
</dbReference>
<dbReference type="PROSITE" id="PS50016">
    <property type="entry name" value="ZF_PHD_2"/>
    <property type="match status" value="2"/>
</dbReference>
<dbReference type="Pfam" id="PF08429">
    <property type="entry name" value="PLU-1"/>
    <property type="match status" value="1"/>
</dbReference>
<dbReference type="PROSITE" id="PS01359">
    <property type="entry name" value="ZF_PHD_1"/>
    <property type="match status" value="2"/>
</dbReference>
<dbReference type="InterPro" id="IPR013637">
    <property type="entry name" value="Lys_sp_deMease-like_dom"/>
</dbReference>
<dbReference type="CDD" id="cd15603">
    <property type="entry name" value="PHD1_KDM5B"/>
    <property type="match status" value="1"/>
</dbReference>
<comment type="similarity">
    <text evidence="3">Belongs to the JARID1 histone demethylase family.</text>
</comment>
<evidence type="ECO:0000256" key="5">
    <source>
        <dbReference type="ARBA" id="ARBA00022723"/>
    </source>
</evidence>
<evidence type="ECO:0000256" key="11">
    <source>
        <dbReference type="ARBA" id="ARBA00023002"/>
    </source>
</evidence>
<keyword evidence="6" id="KW-0677">Repeat</keyword>
<dbReference type="InterPro" id="IPR036431">
    <property type="entry name" value="ARID_dom_sf"/>
</dbReference>
<dbReference type="Pfam" id="PF02373">
    <property type="entry name" value="JmjC"/>
    <property type="match status" value="1"/>
</dbReference>
<dbReference type="InterPro" id="IPR019787">
    <property type="entry name" value="Znf_PHD-finger"/>
</dbReference>
<dbReference type="Gene3D" id="3.30.40.10">
    <property type="entry name" value="Zinc/RING finger domain, C3HC4 (zinc finger)"/>
    <property type="match status" value="1"/>
</dbReference>
<evidence type="ECO:0000313" key="21">
    <source>
        <dbReference type="Proteomes" id="UP000472272"/>
    </source>
</evidence>
<dbReference type="GO" id="GO:0008270">
    <property type="term" value="F:zinc ion binding"/>
    <property type="evidence" value="ECO:0007669"/>
    <property type="project" value="UniProtKB-KW"/>
</dbReference>
<evidence type="ECO:0000259" key="16">
    <source>
        <dbReference type="PROSITE" id="PS50016"/>
    </source>
</evidence>
<dbReference type="InterPro" id="IPR019786">
    <property type="entry name" value="Zinc_finger_PHD-type_CS"/>
</dbReference>
<evidence type="ECO:0000256" key="3">
    <source>
        <dbReference type="ARBA" id="ARBA00006801"/>
    </source>
</evidence>
<keyword evidence="12" id="KW-0408">Iron</keyword>
<dbReference type="GO" id="GO:0000785">
    <property type="term" value="C:chromatin"/>
    <property type="evidence" value="ECO:0007669"/>
    <property type="project" value="TreeGrafter"/>
</dbReference>
<keyword evidence="5" id="KW-0479">Metal-binding</keyword>
<feature type="domain" description="JmjC" evidence="19">
    <location>
        <begin position="409"/>
        <end position="575"/>
    </location>
</feature>
<dbReference type="InterPro" id="IPR011011">
    <property type="entry name" value="Znf_FYVE_PHD"/>
</dbReference>
<dbReference type="Pfam" id="PF00628">
    <property type="entry name" value="PHD"/>
    <property type="match status" value="2"/>
</dbReference>
<dbReference type="GO" id="GO:0003677">
    <property type="term" value="F:DNA binding"/>
    <property type="evidence" value="ECO:0007669"/>
    <property type="project" value="InterPro"/>
</dbReference>
<dbReference type="InterPro" id="IPR001606">
    <property type="entry name" value="ARID_dom"/>
</dbReference>
<evidence type="ECO:0000259" key="18">
    <source>
        <dbReference type="PROSITE" id="PS51183"/>
    </source>
</evidence>
<evidence type="ECO:0000256" key="13">
    <source>
        <dbReference type="ARBA" id="ARBA00023242"/>
    </source>
</evidence>
<reference evidence="20" key="3">
    <citation type="submission" date="2025-09" db="UniProtKB">
        <authorList>
            <consortium name="Ensembl"/>
        </authorList>
    </citation>
    <scope>IDENTIFICATION</scope>
</reference>
<keyword evidence="8" id="KW-0862">Zinc</keyword>
<organism evidence="20 21">
    <name type="scientific">Podarcis muralis</name>
    <name type="common">Wall lizard</name>
    <name type="synonym">Lacerta muralis</name>
    <dbReference type="NCBI Taxonomy" id="64176"/>
    <lineage>
        <taxon>Eukaryota</taxon>
        <taxon>Metazoa</taxon>
        <taxon>Chordata</taxon>
        <taxon>Craniata</taxon>
        <taxon>Vertebrata</taxon>
        <taxon>Euteleostomi</taxon>
        <taxon>Lepidosauria</taxon>
        <taxon>Squamata</taxon>
        <taxon>Bifurcata</taxon>
        <taxon>Unidentata</taxon>
        <taxon>Episquamata</taxon>
        <taxon>Laterata</taxon>
        <taxon>Lacertibaenia</taxon>
        <taxon>Lacertidae</taxon>
        <taxon>Podarcis</taxon>
    </lineage>
</organism>
<evidence type="ECO:0000256" key="15">
    <source>
        <dbReference type="PROSITE-ProRule" id="PRU00146"/>
    </source>
</evidence>
<dbReference type="GeneTree" id="ENSGT00940000157076"/>
<dbReference type="AlphaFoldDB" id="A0A670IAT0"/>